<dbReference type="AlphaFoldDB" id="A0A9X4M364"/>
<dbReference type="EMBL" id="JANRHA010000007">
    <property type="protein sequence ID" value="MDG3015267.1"/>
    <property type="molecule type" value="Genomic_DNA"/>
</dbReference>
<dbReference type="RefSeq" id="WP_332519976.1">
    <property type="nucleotide sequence ID" value="NZ_JANRHA010000007.1"/>
</dbReference>
<feature type="signal peptide" evidence="1">
    <location>
        <begin position="1"/>
        <end position="34"/>
    </location>
</feature>
<reference evidence="2" key="1">
    <citation type="submission" date="2022-08" db="EMBL/GenBank/DDBJ databases">
        <title>Genome analysis of Corynebacteriales strain.</title>
        <authorList>
            <person name="Lee S.D."/>
        </authorList>
    </citation>
    <scope>NUCLEOTIDE SEQUENCE</scope>
    <source>
        <strain evidence="2">D3-21</strain>
    </source>
</reference>
<dbReference type="InterPro" id="IPR006311">
    <property type="entry name" value="TAT_signal"/>
</dbReference>
<feature type="chain" id="PRO_5040877479" evidence="1">
    <location>
        <begin position="35"/>
        <end position="183"/>
    </location>
</feature>
<sequence>MTRKPLAHRTSLAALAAGALLAGAGLALAPAASAAAAPGRDIAMPFPLGGPAHNVRFGAMTFCHFPNGVDHPPVVQMLSANAVDLSVNTSNPFDLVAQFLPFNSATVAWTNHVTGKSGQNTVQTNGREVGVRDIPTGTGDLTVTVTASRSAFPTINPGSTAPVASVTHSETFEVPGVVGDCSH</sequence>
<name>A0A9X4M364_9ACTN</name>
<gene>
    <name evidence="2" type="ORF">NVS88_11985</name>
</gene>
<evidence type="ECO:0000313" key="2">
    <source>
        <dbReference type="EMBL" id="MDG3015267.1"/>
    </source>
</evidence>
<evidence type="ECO:0000256" key="1">
    <source>
        <dbReference type="SAM" id="SignalP"/>
    </source>
</evidence>
<comment type="caution">
    <text evidence="2">The sequence shown here is derived from an EMBL/GenBank/DDBJ whole genome shotgun (WGS) entry which is preliminary data.</text>
</comment>
<protein>
    <submittedName>
        <fullName evidence="2">Uncharacterized protein</fullName>
    </submittedName>
</protein>
<dbReference type="PROSITE" id="PS51318">
    <property type="entry name" value="TAT"/>
    <property type="match status" value="1"/>
</dbReference>
<evidence type="ECO:0000313" key="3">
    <source>
        <dbReference type="Proteomes" id="UP001152755"/>
    </source>
</evidence>
<dbReference type="Proteomes" id="UP001152755">
    <property type="component" value="Unassembled WGS sequence"/>
</dbReference>
<keyword evidence="1" id="KW-0732">Signal</keyword>
<keyword evidence="3" id="KW-1185">Reference proteome</keyword>
<accession>A0A9X4M364</accession>
<proteinExistence type="predicted"/>
<organism evidence="2 3">
    <name type="scientific">Speluncibacter jeojiensis</name>
    <dbReference type="NCBI Taxonomy" id="2710754"/>
    <lineage>
        <taxon>Bacteria</taxon>
        <taxon>Bacillati</taxon>
        <taxon>Actinomycetota</taxon>
        <taxon>Actinomycetes</taxon>
        <taxon>Mycobacteriales</taxon>
        <taxon>Speluncibacteraceae</taxon>
        <taxon>Speluncibacter</taxon>
    </lineage>
</organism>